<sequence length="355" mass="40686">MKLLFITSCYDAAGGGNVIAKRNFTVLENVFGKDNVTKFIVTKSRFKICDFLYRLKKHYVGGLTLNNVSDIVRLSGDYDVIWIDGSFFGALSKCLKEFGYKGRIVCFFHNIERNFTKVTWRNIFAYPIKIRPIYKAEHDAIFYSDDIVTLTPRDMNFVKETNKFAQIHILPSSLNDSFRELPLDTNFSKVFTLLFVGSYFYANVHGIEWFIANVLPFVEAKLIVVGAGMEKLKYTPSSKLEIHGFVEDLGYYYRNSDVVVAPIFEGSGMKTKTAEALMWGKYVIGTKEAFCGFINSDEWGVICCTADDFIQQIKIISSAQKDKFNRYSRKIFLEKYSLENSERIIKSIFNCNAKS</sequence>
<dbReference type="RefSeq" id="WP_117729097.1">
    <property type="nucleotide sequence ID" value="NZ_QRSU01000027.1"/>
</dbReference>
<dbReference type="Pfam" id="PF13692">
    <property type="entry name" value="Glyco_trans_1_4"/>
    <property type="match status" value="1"/>
</dbReference>
<name>A0AA92VVM7_9BACT</name>
<evidence type="ECO:0000313" key="1">
    <source>
        <dbReference type="EMBL" id="RGN05378.1"/>
    </source>
</evidence>
<dbReference type="AlphaFoldDB" id="A0AA92VVM7"/>
<comment type="caution">
    <text evidence="1">The sequence shown here is derived from an EMBL/GenBank/DDBJ whole genome shotgun (WGS) entry which is preliminary data.</text>
</comment>
<protein>
    <submittedName>
        <fullName evidence="1">Glycosyltransferase</fullName>
    </submittedName>
</protein>
<accession>A0AA92VVM7</accession>
<evidence type="ECO:0000313" key="2">
    <source>
        <dbReference type="Proteomes" id="UP000261245"/>
    </source>
</evidence>
<proteinExistence type="predicted"/>
<reference evidence="1 2" key="1">
    <citation type="submission" date="2018-08" db="EMBL/GenBank/DDBJ databases">
        <title>A genome reference for cultivated species of the human gut microbiota.</title>
        <authorList>
            <person name="Zou Y."/>
            <person name="Xue W."/>
            <person name="Luo G."/>
        </authorList>
    </citation>
    <scope>NUCLEOTIDE SEQUENCE [LARGE SCALE GENOMIC DNA]</scope>
    <source>
        <strain evidence="1 2">OM06-11</strain>
    </source>
</reference>
<dbReference type="Gene3D" id="3.40.50.2000">
    <property type="entry name" value="Glycogen Phosphorylase B"/>
    <property type="match status" value="2"/>
</dbReference>
<dbReference type="EMBL" id="QSUC01000043">
    <property type="protein sequence ID" value="RGN05378.1"/>
    <property type="molecule type" value="Genomic_DNA"/>
</dbReference>
<organism evidence="1 2">
    <name type="scientific">Segatella copri</name>
    <dbReference type="NCBI Taxonomy" id="165179"/>
    <lineage>
        <taxon>Bacteria</taxon>
        <taxon>Pseudomonadati</taxon>
        <taxon>Bacteroidota</taxon>
        <taxon>Bacteroidia</taxon>
        <taxon>Bacteroidales</taxon>
        <taxon>Prevotellaceae</taxon>
        <taxon>Segatella</taxon>
    </lineage>
</organism>
<dbReference type="Proteomes" id="UP000261245">
    <property type="component" value="Unassembled WGS sequence"/>
</dbReference>
<dbReference type="SUPFAM" id="SSF53756">
    <property type="entry name" value="UDP-Glycosyltransferase/glycogen phosphorylase"/>
    <property type="match status" value="1"/>
</dbReference>
<dbReference type="CDD" id="cd03801">
    <property type="entry name" value="GT4_PimA-like"/>
    <property type="match status" value="1"/>
</dbReference>
<gene>
    <name evidence="1" type="ORF">DXB80_12365</name>
</gene>